<evidence type="ECO:0000256" key="3">
    <source>
        <dbReference type="ARBA" id="ARBA00022692"/>
    </source>
</evidence>
<feature type="transmembrane region" description="Helical" evidence="6">
    <location>
        <begin position="45"/>
        <end position="63"/>
    </location>
</feature>
<keyword evidence="2" id="KW-1003">Cell membrane</keyword>
<keyword evidence="3 6" id="KW-0812">Transmembrane</keyword>
<dbReference type="PANTHER" id="PTHR36115:SF9">
    <property type="entry name" value="LMO1584 PROTEIN"/>
    <property type="match status" value="1"/>
</dbReference>
<comment type="subcellular location">
    <subcellularLocation>
        <location evidence="1">Cell membrane</location>
        <topology evidence="1">Multi-pass membrane protein</topology>
    </subcellularLocation>
</comment>
<evidence type="ECO:0000256" key="4">
    <source>
        <dbReference type="ARBA" id="ARBA00022989"/>
    </source>
</evidence>
<dbReference type="AlphaFoldDB" id="A0A917B854"/>
<keyword evidence="9" id="KW-1185">Reference proteome</keyword>
<feature type="transmembrane region" description="Helical" evidence="6">
    <location>
        <begin position="84"/>
        <end position="105"/>
    </location>
</feature>
<evidence type="ECO:0000313" key="8">
    <source>
        <dbReference type="EMBL" id="GGF29083.1"/>
    </source>
</evidence>
<gene>
    <name evidence="8" type="primary">yckC</name>
    <name evidence="8" type="ORF">GCM10010954_30240</name>
</gene>
<feature type="transmembrane region" description="Helical" evidence="6">
    <location>
        <begin position="12"/>
        <end position="33"/>
    </location>
</feature>
<keyword evidence="5 6" id="KW-0472">Membrane</keyword>
<evidence type="ECO:0000256" key="5">
    <source>
        <dbReference type="ARBA" id="ARBA00023136"/>
    </source>
</evidence>
<comment type="caution">
    <text evidence="8">The sequence shown here is derived from an EMBL/GenBank/DDBJ whole genome shotgun (WGS) entry which is preliminary data.</text>
</comment>
<proteinExistence type="predicted"/>
<reference evidence="8" key="2">
    <citation type="submission" date="2020-09" db="EMBL/GenBank/DDBJ databases">
        <authorList>
            <person name="Sun Q."/>
            <person name="Zhou Y."/>
        </authorList>
    </citation>
    <scope>NUCLEOTIDE SEQUENCE</scope>
    <source>
        <strain evidence="8">CGMCC 1.12153</strain>
    </source>
</reference>
<feature type="domain" description="RDD" evidence="7">
    <location>
        <begin position="6"/>
        <end position="125"/>
    </location>
</feature>
<evidence type="ECO:0000256" key="1">
    <source>
        <dbReference type="ARBA" id="ARBA00004651"/>
    </source>
</evidence>
<evidence type="ECO:0000256" key="2">
    <source>
        <dbReference type="ARBA" id="ARBA00022475"/>
    </source>
</evidence>
<reference evidence="8" key="1">
    <citation type="journal article" date="2014" name="Int. J. Syst. Evol. Microbiol.">
        <title>Complete genome sequence of Corynebacterium casei LMG S-19264T (=DSM 44701T), isolated from a smear-ripened cheese.</title>
        <authorList>
            <consortium name="US DOE Joint Genome Institute (JGI-PGF)"/>
            <person name="Walter F."/>
            <person name="Albersmeier A."/>
            <person name="Kalinowski J."/>
            <person name="Ruckert C."/>
        </authorList>
    </citation>
    <scope>NUCLEOTIDE SEQUENCE</scope>
    <source>
        <strain evidence="8">CGMCC 1.12153</strain>
    </source>
</reference>
<dbReference type="Proteomes" id="UP000660110">
    <property type="component" value="Unassembled WGS sequence"/>
</dbReference>
<dbReference type="PANTHER" id="PTHR36115">
    <property type="entry name" value="PROLINE-RICH ANTIGEN HOMOLOG-RELATED"/>
    <property type="match status" value="1"/>
</dbReference>
<accession>A0A917B854</accession>
<protein>
    <recommendedName>
        <fullName evidence="7">RDD domain-containing protein</fullName>
    </recommendedName>
</protein>
<evidence type="ECO:0000256" key="6">
    <source>
        <dbReference type="SAM" id="Phobius"/>
    </source>
</evidence>
<evidence type="ECO:0000313" key="9">
    <source>
        <dbReference type="Proteomes" id="UP000660110"/>
    </source>
</evidence>
<organism evidence="8 9">
    <name type="scientific">Halobacillus andaensis</name>
    <dbReference type="NCBI Taxonomy" id="1176239"/>
    <lineage>
        <taxon>Bacteria</taxon>
        <taxon>Bacillati</taxon>
        <taxon>Bacillota</taxon>
        <taxon>Bacilli</taxon>
        <taxon>Bacillales</taxon>
        <taxon>Bacillaceae</taxon>
        <taxon>Halobacillus</taxon>
    </lineage>
</organism>
<dbReference type="RefSeq" id="WP_188378357.1">
    <property type="nucleotide sequence ID" value="NZ_BMEL01000004.1"/>
</dbReference>
<evidence type="ECO:0000259" key="7">
    <source>
        <dbReference type="Pfam" id="PF06271"/>
    </source>
</evidence>
<dbReference type="InterPro" id="IPR010432">
    <property type="entry name" value="RDD"/>
</dbReference>
<dbReference type="GO" id="GO:0005886">
    <property type="term" value="C:plasma membrane"/>
    <property type="evidence" value="ECO:0007669"/>
    <property type="project" value="UniProtKB-SubCell"/>
</dbReference>
<dbReference type="Pfam" id="PF06271">
    <property type="entry name" value="RDD"/>
    <property type="match status" value="1"/>
</dbReference>
<dbReference type="InterPro" id="IPR051791">
    <property type="entry name" value="Pra-immunoreactive"/>
</dbReference>
<dbReference type="EMBL" id="BMEL01000004">
    <property type="protein sequence ID" value="GGF29083.1"/>
    <property type="molecule type" value="Genomic_DNA"/>
</dbReference>
<keyword evidence="4 6" id="KW-1133">Transmembrane helix</keyword>
<name>A0A917B854_HALAA</name>
<sequence>MYQSVGFWTRVGAFLLDGLIIYFPIALITYILFHSDIDGPIPSVIQSLYMLIVPVFWYGYMVGKRILGIRIVKTDGTDVTIGTMLLRVFVGGLVYGITLGIGYIVSAFMVGIRKDHRAIHDLIAGTYVTDAPPEEAPPLEQVN</sequence>